<reference evidence="1 2" key="1">
    <citation type="submission" date="2011-02" db="EMBL/GenBank/DDBJ databases">
        <title>The Genome Sequence of Sphaeroforma arctica JP610.</title>
        <authorList>
            <consortium name="The Broad Institute Genome Sequencing Platform"/>
            <person name="Russ C."/>
            <person name="Cuomo C."/>
            <person name="Young S.K."/>
            <person name="Zeng Q."/>
            <person name="Gargeya S."/>
            <person name="Alvarado L."/>
            <person name="Berlin A."/>
            <person name="Chapman S.B."/>
            <person name="Chen Z."/>
            <person name="Freedman E."/>
            <person name="Gellesch M."/>
            <person name="Goldberg J."/>
            <person name="Griggs A."/>
            <person name="Gujja S."/>
            <person name="Heilman E."/>
            <person name="Heiman D."/>
            <person name="Howarth C."/>
            <person name="Mehta T."/>
            <person name="Neiman D."/>
            <person name="Pearson M."/>
            <person name="Roberts A."/>
            <person name="Saif S."/>
            <person name="Shea T."/>
            <person name="Shenoy N."/>
            <person name="Sisk P."/>
            <person name="Stolte C."/>
            <person name="Sykes S."/>
            <person name="White J."/>
            <person name="Yandava C."/>
            <person name="Burger G."/>
            <person name="Gray M.W."/>
            <person name="Holland P.W.H."/>
            <person name="King N."/>
            <person name="Lang F.B.F."/>
            <person name="Roger A.J."/>
            <person name="Ruiz-Trillo I."/>
            <person name="Haas B."/>
            <person name="Nusbaum C."/>
            <person name="Birren B."/>
        </authorList>
    </citation>
    <scope>NUCLEOTIDE SEQUENCE [LARGE SCALE GENOMIC DNA]</scope>
    <source>
        <strain evidence="1 2">JP610</strain>
    </source>
</reference>
<dbReference type="Proteomes" id="UP000054560">
    <property type="component" value="Unassembled WGS sequence"/>
</dbReference>
<dbReference type="GeneID" id="25906823"/>
<evidence type="ECO:0000313" key="2">
    <source>
        <dbReference type="Proteomes" id="UP000054560"/>
    </source>
</evidence>
<proteinExistence type="predicted"/>
<gene>
    <name evidence="1" type="ORF">SARC_06319</name>
</gene>
<keyword evidence="2" id="KW-1185">Reference proteome</keyword>
<accession>A0A0L0FXI8</accession>
<sequence length="822" mass="89091">MAPFEGRHLKFIIPVATSLDSFRFRMSLNTVSTLTTASLPVTTNSLTRGKAQSSVGLSSQSLDTPAGCVGGIYAGNKFVASMEVLNTAQYSSSKTVVYLELEASSPYTLPNGAPQITLQKADGAFSGSFCTDADGKQLNWVCAVPSGGFVSGNSKDKAIVSLNGKVDAAASGIMDEFVRFIIRVGTSTSQKPGAILPVEQEIEFPLCVQSNFQQTFKIEEKTTPRSMPDNSMIYPHANLALYRTLLLINTGPSHKATDFYTNIAIDTDNESWGDTLPAGCVQQSESIVHCTTGPMKANDPSDFAYWRLPTVLKHANVITSKVATTTAQATPEGGTTSFASFGIYYGVDISLSANGITDIPLGSKATFILATTNRHPSTDATDLNITWAFPANLELQYDELAFSGYTVNPVCETFMSNDTNSDNLIPMLTCIGTQPAGSSTRVRIPATAKNANAETDVAAVGLVATARVLSMNEPDTPADRLTRAKSVTWNFATTSFANVEVTLIPDYSVVDPDTGVHMFALDQTVQMQATIRDIGSLATTGLVATLEWDDNMRLRSNTKRKCATGAVTTNTTWTCDYRSIDQTDRFLENSFTFDYFVDPAVNDTFEVYWRVQSDNDRIPINDGASIDGQISEPVVDLKVSAQINPKTLLPNQPFTMTILCQNQGPSAAANVTLETSNWPSLWMDMIQIPEDCTVVNSQIECDMPILVRGGASVSYTFNGTSKPEIANELNDFVERTVWKLNEGTIASNGDFKNRALYFIYTNFQPKETEVPNNSKTTNTIAAVAGATAIYLAASGIFMLYHAHFFARHPPPETFVEPDVGEL</sequence>
<dbReference type="RefSeq" id="XP_014155261.1">
    <property type="nucleotide sequence ID" value="XM_014299786.1"/>
</dbReference>
<dbReference type="AlphaFoldDB" id="A0A0L0FXI8"/>
<organism evidence="1 2">
    <name type="scientific">Sphaeroforma arctica JP610</name>
    <dbReference type="NCBI Taxonomy" id="667725"/>
    <lineage>
        <taxon>Eukaryota</taxon>
        <taxon>Ichthyosporea</taxon>
        <taxon>Ichthyophonida</taxon>
        <taxon>Sphaeroforma</taxon>
    </lineage>
</organism>
<evidence type="ECO:0000313" key="1">
    <source>
        <dbReference type="EMBL" id="KNC81359.1"/>
    </source>
</evidence>
<evidence type="ECO:0008006" key="3">
    <source>
        <dbReference type="Google" id="ProtNLM"/>
    </source>
</evidence>
<protein>
    <recommendedName>
        <fullName evidence="3">DUF11 domain-containing protein</fullName>
    </recommendedName>
</protein>
<dbReference type="EMBL" id="KQ242041">
    <property type="protein sequence ID" value="KNC81359.1"/>
    <property type="molecule type" value="Genomic_DNA"/>
</dbReference>
<name>A0A0L0FXI8_9EUKA</name>